<keyword evidence="1" id="KW-1133">Transmembrane helix</keyword>
<reference evidence="2 3" key="1">
    <citation type="journal article" date="2023" name="ISME J.">
        <title>Cultivation and genomic characterization of novel and ubiquitous marine nitrite-oxidizing bacteria from the Nitrospirales.</title>
        <authorList>
            <person name="Mueller A.J."/>
            <person name="Daebeler A."/>
            <person name="Herbold C.W."/>
            <person name="Kirkegaard R.H."/>
            <person name="Daims H."/>
        </authorList>
    </citation>
    <scope>NUCLEOTIDE SEQUENCE [LARGE SCALE GENOMIC DNA]</scope>
    <source>
        <strain evidence="2 3">EB</strain>
    </source>
</reference>
<organism evidence="2 3">
    <name type="scientific">Candidatus Nitronereus thalassa</name>
    <dbReference type="NCBI Taxonomy" id="3020898"/>
    <lineage>
        <taxon>Bacteria</taxon>
        <taxon>Pseudomonadati</taxon>
        <taxon>Nitrospirota</taxon>
        <taxon>Nitrospiria</taxon>
        <taxon>Nitrospirales</taxon>
        <taxon>Nitrospiraceae</taxon>
        <taxon>Candidatus Nitronereus</taxon>
    </lineage>
</organism>
<proteinExistence type="predicted"/>
<keyword evidence="1" id="KW-0812">Transmembrane</keyword>
<keyword evidence="3" id="KW-1185">Reference proteome</keyword>
<evidence type="ECO:0000256" key="1">
    <source>
        <dbReference type="SAM" id="Phobius"/>
    </source>
</evidence>
<dbReference type="Proteomes" id="UP001250932">
    <property type="component" value="Unassembled WGS sequence"/>
</dbReference>
<protein>
    <submittedName>
        <fullName evidence="2">Uncharacterized protein</fullName>
    </submittedName>
</protein>
<evidence type="ECO:0000313" key="3">
    <source>
        <dbReference type="Proteomes" id="UP001250932"/>
    </source>
</evidence>
<dbReference type="RefSeq" id="WP_313832798.1">
    <property type="nucleotide sequence ID" value="NZ_JAQOUE010000001.1"/>
</dbReference>
<gene>
    <name evidence="2" type="ORF">PPG34_08545</name>
</gene>
<evidence type="ECO:0000313" key="2">
    <source>
        <dbReference type="EMBL" id="MDT7042399.1"/>
    </source>
</evidence>
<keyword evidence="1" id="KW-0472">Membrane</keyword>
<accession>A0ABU3K7Q9</accession>
<name>A0ABU3K7Q9_9BACT</name>
<dbReference type="EMBL" id="JAQOUE010000001">
    <property type="protein sequence ID" value="MDT7042399.1"/>
    <property type="molecule type" value="Genomic_DNA"/>
</dbReference>
<feature type="transmembrane region" description="Helical" evidence="1">
    <location>
        <begin position="22"/>
        <end position="41"/>
    </location>
</feature>
<sequence>MKYTVENFRYQSRAVPYKTSPLWWWVVGVGIGLFLTAFMILNLRGEALADPGVPGEVTQAASQVVQRYSQAVAASDPIAVAQNDFVCLLKMMEAGSLAEDKFPADSDQIYSWCWDRLVQAHEEVIEQRDRALDELWPGVGKLVNFSDFKRFLIAETNTDQRAPSFFVIPQIGAIAGSPGFSMEILGAGPLPHASFQIKNGDHAVAVPTVFVRTRIAYPNPMTSPVANGPGEMDWNVPYKKPLHPIKAVTVKWVVLTGLKQHGFPTDAAVLNMPLVSPMGTPIPFVVESGGFVQNTTEYWKAQEAGALLSEGVEQAKALPTSRERIAMLNRVLAVDPHHVAGLEAITHELYEGLLAFAARTHGVEVSGESLYEEFNELYWTVQSGTDRFDLSTHMEMGGKSEPTPADYLYRMIPAMETLVDLRPGDFETRLRLISAYRWTNDQVTSIMAPQQLLSEVPQDYKQLRAKTLLAIAWSRISKVAWNRHFDDPDIIRGYEEADEAFHTTNEPLVKFSASYAKAYSLAFRPERDNAAMLELLTEAKQWYEKIPGSSNQSWAYMLQNDTLKGLVETDPAFRSLLTSNS</sequence>
<comment type="caution">
    <text evidence="2">The sequence shown here is derived from an EMBL/GenBank/DDBJ whole genome shotgun (WGS) entry which is preliminary data.</text>
</comment>